<protein>
    <submittedName>
        <fullName evidence="1">Uncharacterized protein</fullName>
    </submittedName>
</protein>
<reference evidence="2" key="1">
    <citation type="submission" date="2015-09" db="EMBL/GenBank/DDBJ databases">
        <authorList>
            <consortium name="Pathogen Informatics"/>
        </authorList>
    </citation>
    <scope>NUCLEOTIDE SEQUENCE [LARGE SCALE GENOMIC DNA]</scope>
    <source>
        <strain evidence="2">Lake Konstanz</strain>
    </source>
</reference>
<dbReference type="EMBL" id="CYKH01001154">
    <property type="protein sequence ID" value="CUI14480.1"/>
    <property type="molecule type" value="Genomic_DNA"/>
</dbReference>
<dbReference type="SUPFAM" id="SSF50998">
    <property type="entry name" value="Quinoprotein alcohol dehydrogenase-like"/>
    <property type="match status" value="1"/>
</dbReference>
<sequence>MIFPPISVEGAVVSLSSRHSNRLLVVSSTGQSHIISSHEASEQPIDVKTFVDVPSPDEFPIAASFNRSGDEYCVITSLSRMLTRGEHSGGIVGVSVHDRVHPRSDEAWVLQDCPVSLEPLYDQAANCSLIGFGRGAVVWDDRTSSVTWGTAPLPSPQNDDRGYEPRLIGAVSVQGPVVVSATFDGFVLSYDVRAATKTPFSVAQIENDTLCCVSAQGQARSVVLGGALGKAYNCRVTHSPNIEQCISTGSVRSLIRCVASHSQQIFCGHIDGRISALSTVDGDSHANTTVASLSGFVGHHRHASVGEGRSSTEAAGVTVPAICATEEMMWAAFSTLDSEASTIVGVAAHNSTGIVSLA</sequence>
<name>A0A0S4KLM1_BODSA</name>
<dbReference type="Proteomes" id="UP000051952">
    <property type="component" value="Unassembled WGS sequence"/>
</dbReference>
<accession>A0A0S4KLM1</accession>
<evidence type="ECO:0000313" key="2">
    <source>
        <dbReference type="Proteomes" id="UP000051952"/>
    </source>
</evidence>
<evidence type="ECO:0000313" key="1">
    <source>
        <dbReference type="EMBL" id="CUI14480.1"/>
    </source>
</evidence>
<dbReference type="Gene3D" id="2.130.10.10">
    <property type="entry name" value="YVTN repeat-like/Quinoprotein amine dehydrogenase"/>
    <property type="match status" value="1"/>
</dbReference>
<dbReference type="InterPro" id="IPR011047">
    <property type="entry name" value="Quinoprotein_ADH-like_sf"/>
</dbReference>
<keyword evidence="2" id="KW-1185">Reference proteome</keyword>
<dbReference type="AlphaFoldDB" id="A0A0S4KLM1"/>
<dbReference type="InterPro" id="IPR015943">
    <property type="entry name" value="WD40/YVTN_repeat-like_dom_sf"/>
</dbReference>
<organism evidence="1 2">
    <name type="scientific">Bodo saltans</name>
    <name type="common">Flagellated protozoan</name>
    <dbReference type="NCBI Taxonomy" id="75058"/>
    <lineage>
        <taxon>Eukaryota</taxon>
        <taxon>Discoba</taxon>
        <taxon>Euglenozoa</taxon>
        <taxon>Kinetoplastea</taxon>
        <taxon>Metakinetoplastina</taxon>
        <taxon>Eubodonida</taxon>
        <taxon>Bodonidae</taxon>
        <taxon>Bodo</taxon>
    </lineage>
</organism>
<dbReference type="VEuPathDB" id="TriTrypDB:BSAL_89620"/>
<gene>
    <name evidence="1" type="ORF">BSAL_89620</name>
</gene>
<proteinExistence type="predicted"/>